<keyword evidence="3" id="KW-1003">Cell membrane</keyword>
<sequence length="317" mass="35493">MTRPHEAALELSEPFRHADKRYIMPSGVDMALESSMAEEGPTTTEQEDLSRFLLTPETPYDRLEKAVEQNLTDGQGVRLSIEDCQFLQQQMENLSLSNITCLEHAPQFSTESQVKAIVLGIMALLSLVGNTATIVSIAREKRRSRSTVYTLIHHLAVADLFVTFSCLTTESIWTYTVQWLAGNALCKLVKFLQMFSLYLSTFILVLIGMDRFNAVRSAMRRSDTQRRCAYGIAFVWMLSGLLSVPQTKLEMRQAGRRGKWGQCRGSTTEGQHAKTRSTADGCDKEETEGTAYAWREGRAAVRSEGDGDKVGGWDGRE</sequence>
<comment type="caution">
    <text evidence="14">The sequence shown here is derived from an EMBL/GenBank/DDBJ whole genome shotgun (WGS) entry which is preliminary data.</text>
</comment>
<comment type="similarity">
    <text evidence="2 10">Belongs to the G-protein coupled receptor 1 family.</text>
</comment>
<dbReference type="Pfam" id="PF00001">
    <property type="entry name" value="7tm_1"/>
    <property type="match status" value="1"/>
</dbReference>
<feature type="transmembrane region" description="Helical" evidence="12">
    <location>
        <begin position="228"/>
        <end position="244"/>
    </location>
</feature>
<feature type="domain" description="G-protein coupled receptors family 1 profile" evidence="13">
    <location>
        <begin position="129"/>
        <end position="245"/>
    </location>
</feature>
<dbReference type="PROSITE" id="PS00237">
    <property type="entry name" value="G_PROTEIN_RECEP_F1_1"/>
    <property type="match status" value="1"/>
</dbReference>
<dbReference type="PANTHER" id="PTHR24230:SF163">
    <property type="entry name" value="CORAZONIN RECEPTOR, ISOFORM B"/>
    <property type="match status" value="1"/>
</dbReference>
<dbReference type="PROSITE" id="PS50262">
    <property type="entry name" value="G_PROTEIN_RECEP_F1_2"/>
    <property type="match status" value="1"/>
</dbReference>
<feature type="compositionally biased region" description="Basic and acidic residues" evidence="11">
    <location>
        <begin position="295"/>
        <end position="317"/>
    </location>
</feature>
<dbReference type="Gene3D" id="1.20.1070.10">
    <property type="entry name" value="Rhodopsin 7-helix transmembrane proteins"/>
    <property type="match status" value="1"/>
</dbReference>
<reference evidence="14 15" key="1">
    <citation type="submission" date="2018-04" db="EMBL/GenBank/DDBJ databases">
        <authorList>
            <person name="Zhang X."/>
            <person name="Yuan J."/>
            <person name="Li F."/>
            <person name="Xiang J."/>
        </authorList>
    </citation>
    <scope>NUCLEOTIDE SEQUENCE [LARGE SCALE GENOMIC DNA]</scope>
    <source>
        <tissue evidence="14">Muscle</tissue>
    </source>
</reference>
<dbReference type="OrthoDB" id="6022667at2759"/>
<evidence type="ECO:0000256" key="3">
    <source>
        <dbReference type="ARBA" id="ARBA00022475"/>
    </source>
</evidence>
<evidence type="ECO:0000256" key="12">
    <source>
        <dbReference type="SAM" id="Phobius"/>
    </source>
</evidence>
<name>A0A423TFH4_PENVA</name>
<dbReference type="GO" id="GO:0005886">
    <property type="term" value="C:plasma membrane"/>
    <property type="evidence" value="ECO:0007669"/>
    <property type="project" value="UniProtKB-SubCell"/>
</dbReference>
<keyword evidence="9 10" id="KW-0807">Transducer</keyword>
<keyword evidence="15" id="KW-1185">Reference proteome</keyword>
<gene>
    <name evidence="14" type="ORF">C7M84_006258</name>
</gene>
<evidence type="ECO:0000256" key="5">
    <source>
        <dbReference type="ARBA" id="ARBA00022989"/>
    </source>
</evidence>
<reference evidence="14 15" key="2">
    <citation type="submission" date="2019-01" db="EMBL/GenBank/DDBJ databases">
        <title>The decoding of complex shrimp genome reveals the adaptation for benthos swimmer, frequently molting mechanism and breeding impact on genome.</title>
        <authorList>
            <person name="Sun Y."/>
            <person name="Gao Y."/>
            <person name="Yu Y."/>
        </authorList>
    </citation>
    <scope>NUCLEOTIDE SEQUENCE [LARGE SCALE GENOMIC DNA]</scope>
    <source>
        <tissue evidence="14">Muscle</tissue>
    </source>
</reference>
<dbReference type="STRING" id="6689.A0A423TFH4"/>
<keyword evidence="4 10" id="KW-0812">Transmembrane</keyword>
<evidence type="ECO:0000256" key="4">
    <source>
        <dbReference type="ARBA" id="ARBA00022692"/>
    </source>
</evidence>
<keyword evidence="5 12" id="KW-1133">Transmembrane helix</keyword>
<comment type="subcellular location">
    <subcellularLocation>
        <location evidence="1">Cell membrane</location>
        <topology evidence="1">Multi-pass membrane protein</topology>
    </subcellularLocation>
</comment>
<accession>A0A423TFH4</accession>
<evidence type="ECO:0000256" key="10">
    <source>
        <dbReference type="RuleBase" id="RU000688"/>
    </source>
</evidence>
<organism evidence="14 15">
    <name type="scientific">Penaeus vannamei</name>
    <name type="common">Whiteleg shrimp</name>
    <name type="synonym">Litopenaeus vannamei</name>
    <dbReference type="NCBI Taxonomy" id="6689"/>
    <lineage>
        <taxon>Eukaryota</taxon>
        <taxon>Metazoa</taxon>
        <taxon>Ecdysozoa</taxon>
        <taxon>Arthropoda</taxon>
        <taxon>Crustacea</taxon>
        <taxon>Multicrustacea</taxon>
        <taxon>Malacostraca</taxon>
        <taxon>Eumalacostraca</taxon>
        <taxon>Eucarida</taxon>
        <taxon>Decapoda</taxon>
        <taxon>Dendrobranchiata</taxon>
        <taxon>Penaeoidea</taxon>
        <taxon>Penaeidae</taxon>
        <taxon>Penaeus</taxon>
    </lineage>
</organism>
<evidence type="ECO:0000256" key="6">
    <source>
        <dbReference type="ARBA" id="ARBA00023040"/>
    </source>
</evidence>
<evidence type="ECO:0000256" key="2">
    <source>
        <dbReference type="ARBA" id="ARBA00010663"/>
    </source>
</evidence>
<feature type="transmembrane region" description="Helical" evidence="12">
    <location>
        <begin position="188"/>
        <end position="207"/>
    </location>
</feature>
<dbReference type="PANTHER" id="PTHR24230">
    <property type="entry name" value="G-PROTEIN COUPLED RECEPTOR"/>
    <property type="match status" value="1"/>
</dbReference>
<evidence type="ECO:0000313" key="15">
    <source>
        <dbReference type="Proteomes" id="UP000283509"/>
    </source>
</evidence>
<dbReference type="AlphaFoldDB" id="A0A423TFH4"/>
<dbReference type="GO" id="GO:0035237">
    <property type="term" value="F:corazonin receptor activity"/>
    <property type="evidence" value="ECO:0007669"/>
    <property type="project" value="TreeGrafter"/>
</dbReference>
<evidence type="ECO:0000259" key="13">
    <source>
        <dbReference type="PROSITE" id="PS50262"/>
    </source>
</evidence>
<feature type="transmembrane region" description="Helical" evidence="12">
    <location>
        <begin position="150"/>
        <end position="176"/>
    </location>
</feature>
<keyword evidence="8 10" id="KW-0675">Receptor</keyword>
<evidence type="ECO:0000256" key="1">
    <source>
        <dbReference type="ARBA" id="ARBA00004651"/>
    </source>
</evidence>
<evidence type="ECO:0000313" key="14">
    <source>
        <dbReference type="EMBL" id="ROT75212.1"/>
    </source>
</evidence>
<evidence type="ECO:0000256" key="8">
    <source>
        <dbReference type="ARBA" id="ARBA00023170"/>
    </source>
</evidence>
<evidence type="ECO:0000256" key="7">
    <source>
        <dbReference type="ARBA" id="ARBA00023136"/>
    </source>
</evidence>
<evidence type="ECO:0000256" key="11">
    <source>
        <dbReference type="SAM" id="MobiDB-lite"/>
    </source>
</evidence>
<keyword evidence="7 12" id="KW-0472">Membrane</keyword>
<evidence type="ECO:0000256" key="9">
    <source>
        <dbReference type="ARBA" id="ARBA00023224"/>
    </source>
</evidence>
<dbReference type="Proteomes" id="UP000283509">
    <property type="component" value="Unassembled WGS sequence"/>
</dbReference>
<dbReference type="EMBL" id="QCYY01001800">
    <property type="protein sequence ID" value="ROT75212.1"/>
    <property type="molecule type" value="Genomic_DNA"/>
</dbReference>
<feature type="region of interest" description="Disordered" evidence="11">
    <location>
        <begin position="260"/>
        <end position="317"/>
    </location>
</feature>
<feature type="transmembrane region" description="Helical" evidence="12">
    <location>
        <begin position="116"/>
        <end position="138"/>
    </location>
</feature>
<protein>
    <submittedName>
        <fullName evidence="14">Gonadotropin-releasing hormone receptor</fullName>
    </submittedName>
</protein>
<dbReference type="PRINTS" id="PR00237">
    <property type="entry name" value="GPCRRHODOPSN"/>
</dbReference>
<proteinExistence type="inferred from homology"/>
<dbReference type="SUPFAM" id="SSF81321">
    <property type="entry name" value="Family A G protein-coupled receptor-like"/>
    <property type="match status" value="1"/>
</dbReference>
<dbReference type="InterPro" id="IPR000276">
    <property type="entry name" value="GPCR_Rhodpsn"/>
</dbReference>
<dbReference type="InterPro" id="IPR017452">
    <property type="entry name" value="GPCR_Rhodpsn_7TM"/>
</dbReference>
<keyword evidence="6 10" id="KW-0297">G-protein coupled receptor</keyword>